<organism evidence="6">
    <name type="scientific">Talaromyces marneffei PM1</name>
    <dbReference type="NCBI Taxonomy" id="1077442"/>
    <lineage>
        <taxon>Eukaryota</taxon>
        <taxon>Fungi</taxon>
        <taxon>Dikarya</taxon>
        <taxon>Ascomycota</taxon>
        <taxon>Pezizomycotina</taxon>
        <taxon>Eurotiomycetes</taxon>
        <taxon>Eurotiomycetidae</taxon>
        <taxon>Eurotiales</taxon>
        <taxon>Trichocomaceae</taxon>
        <taxon>Talaromyces</taxon>
        <taxon>Talaromyces sect. Talaromyces</taxon>
    </lineage>
</organism>
<dbReference type="PANTHER" id="PTHR43667">
    <property type="entry name" value="CYCLOPROPANE-FATTY-ACYL-PHOSPHOLIPID SYNTHASE"/>
    <property type="match status" value="1"/>
</dbReference>
<evidence type="ECO:0000256" key="2">
    <source>
        <dbReference type="ARBA" id="ARBA00022603"/>
    </source>
</evidence>
<name>A0A093XX02_TALMA</name>
<comment type="similarity">
    <text evidence="1">Belongs to the CFA/CMAS family.</text>
</comment>
<gene>
    <name evidence="6" type="ORF">GQ26_0080270</name>
</gene>
<evidence type="ECO:0000256" key="3">
    <source>
        <dbReference type="ARBA" id="ARBA00022679"/>
    </source>
</evidence>
<dbReference type="GO" id="GO:0008610">
    <property type="term" value="P:lipid biosynthetic process"/>
    <property type="evidence" value="ECO:0007669"/>
    <property type="project" value="InterPro"/>
</dbReference>
<dbReference type="GO" id="GO:0032259">
    <property type="term" value="P:methylation"/>
    <property type="evidence" value="ECO:0007669"/>
    <property type="project" value="UniProtKB-KW"/>
</dbReference>
<dbReference type="InterPro" id="IPR003333">
    <property type="entry name" value="CMAS"/>
</dbReference>
<keyword evidence="4" id="KW-0949">S-adenosyl-L-methionine</keyword>
<keyword evidence="5" id="KW-0443">Lipid metabolism</keyword>
<proteinExistence type="inferred from homology"/>
<evidence type="ECO:0000256" key="4">
    <source>
        <dbReference type="ARBA" id="ARBA00022691"/>
    </source>
</evidence>
<dbReference type="AlphaFoldDB" id="A0A093XX02"/>
<dbReference type="SUPFAM" id="SSF53335">
    <property type="entry name" value="S-adenosyl-L-methionine-dependent methyltransferases"/>
    <property type="match status" value="1"/>
</dbReference>
<protein>
    <submittedName>
        <fullName evidence="6">Cyclopropane-fatty-acyl-phospholipid synthase</fullName>
    </submittedName>
</protein>
<sequence>MVDAKHPTWIQSYAQHWVVKSLAKIKKGRATFICRYEDDTIIVVGEKDTAVPDELNATIYVINPNFWTRFCTGLDLGTSEAYMLQEIECADLSRIFNIYFKNKDYLGFGNPILQAGQRLSRMFWSPSNDVQQARLNASAHYDTSNELFAAFLSPDMNYSCAHWTTDPAETLQTAQERKVDTLLKKLHLNSNHHLLDIGCGWGDVMIKAAQKYSCRVTGITLSSEQRSLAENRVKEAKLQHLVSVLLCDYRTTPVPESGYDRIVSIGMFEHVGRKYLNEYFRTISRLLNPTTAVLVIDGITFTNKMHESRSPVDTFIGRYIFPGGYLPSIHSLTEALHKGSKGTLEITHVRNIGPHYGKTLLAWRNNFQRNWDTIMANYMRKYPSATGEDIEAFRRMWLLKDLLQYYFVSCEAGFRSRALDNYIICAARTPEPAVSYTNTAFREMLD</sequence>
<dbReference type="PANTHER" id="PTHR43667:SF2">
    <property type="entry name" value="FATTY ACID C-METHYL TRANSFERASE"/>
    <property type="match status" value="1"/>
</dbReference>
<dbReference type="Pfam" id="PF02353">
    <property type="entry name" value="CMAS"/>
    <property type="match status" value="1"/>
</dbReference>
<comment type="caution">
    <text evidence="6">The sequence shown here is derived from an EMBL/GenBank/DDBJ whole genome shotgun (WGS) entry which is preliminary data.</text>
</comment>
<keyword evidence="2" id="KW-0489">Methyltransferase</keyword>
<dbReference type="Gene3D" id="3.40.50.150">
    <property type="entry name" value="Vaccinia Virus protein VP39"/>
    <property type="match status" value="1"/>
</dbReference>
<dbReference type="InterPro" id="IPR050723">
    <property type="entry name" value="CFA/CMAS"/>
</dbReference>
<accession>A0A093XX02</accession>
<dbReference type="PIRSF" id="PIRSF003085">
    <property type="entry name" value="CMAS"/>
    <property type="match status" value="1"/>
</dbReference>
<dbReference type="InterPro" id="IPR029063">
    <property type="entry name" value="SAM-dependent_MTases_sf"/>
</dbReference>
<evidence type="ECO:0000256" key="1">
    <source>
        <dbReference type="ARBA" id="ARBA00010815"/>
    </source>
</evidence>
<evidence type="ECO:0000313" key="6">
    <source>
        <dbReference type="EMBL" id="KFX49788.1"/>
    </source>
</evidence>
<keyword evidence="3" id="KW-0808">Transferase</keyword>
<evidence type="ECO:0000256" key="5">
    <source>
        <dbReference type="ARBA" id="ARBA00023098"/>
    </source>
</evidence>
<dbReference type="EMBL" id="JPOX01000008">
    <property type="protein sequence ID" value="KFX49788.1"/>
    <property type="molecule type" value="Genomic_DNA"/>
</dbReference>
<dbReference type="GO" id="GO:0008168">
    <property type="term" value="F:methyltransferase activity"/>
    <property type="evidence" value="ECO:0007669"/>
    <property type="project" value="UniProtKB-KW"/>
</dbReference>
<reference evidence="6" key="1">
    <citation type="journal article" date="2014" name="PLoS Genet.">
        <title>Signature Gene Expression Reveals Novel Clues to the Molecular Mechanisms of Dimorphic Transition in Penicillium marneffei.</title>
        <authorList>
            <person name="Yang E."/>
            <person name="Wang G."/>
            <person name="Cai J."/>
            <person name="Woo P.C."/>
            <person name="Lau S.K."/>
            <person name="Yuen K.-Y."/>
            <person name="Chow W.-N."/>
            <person name="Lin X."/>
        </authorList>
    </citation>
    <scope>NUCLEOTIDE SEQUENCE [LARGE SCALE GENOMIC DNA]</scope>
    <source>
        <strain evidence="6">PM1</strain>
    </source>
</reference>
<dbReference type="CDD" id="cd02440">
    <property type="entry name" value="AdoMet_MTases"/>
    <property type="match status" value="1"/>
</dbReference>